<organism evidence="10 11">
    <name type="scientific">Cohnella pontilimi</name>
    <dbReference type="NCBI Taxonomy" id="2564100"/>
    <lineage>
        <taxon>Bacteria</taxon>
        <taxon>Bacillati</taxon>
        <taxon>Bacillota</taxon>
        <taxon>Bacilli</taxon>
        <taxon>Bacillales</taxon>
        <taxon>Paenibacillaceae</taxon>
        <taxon>Cohnella</taxon>
    </lineage>
</organism>
<evidence type="ECO:0000313" key="10">
    <source>
        <dbReference type="EMBL" id="TJY40854.1"/>
    </source>
</evidence>
<dbReference type="GO" id="GO:0005524">
    <property type="term" value="F:ATP binding"/>
    <property type="evidence" value="ECO:0007669"/>
    <property type="project" value="UniProtKB-KW"/>
</dbReference>
<dbReference type="PROSITE" id="PS00211">
    <property type="entry name" value="ABC_TRANSPORTER_1"/>
    <property type="match status" value="1"/>
</dbReference>
<dbReference type="AlphaFoldDB" id="A0A4U0F9S4"/>
<evidence type="ECO:0000256" key="6">
    <source>
        <dbReference type="ARBA" id="ARBA00063934"/>
    </source>
</evidence>
<dbReference type="OrthoDB" id="9802264at2"/>
<reference evidence="10 11" key="1">
    <citation type="submission" date="2019-04" db="EMBL/GenBank/DDBJ databases">
        <title>Cohnella sp. nov., isolated from soil.</title>
        <authorList>
            <person name="Kim W."/>
        </authorList>
    </citation>
    <scope>NUCLEOTIDE SEQUENCE [LARGE SCALE GENOMIC DNA]</scope>
    <source>
        <strain evidence="10 11">CAU 1483</strain>
    </source>
</reference>
<dbReference type="InterPro" id="IPR027417">
    <property type="entry name" value="P-loop_NTPase"/>
</dbReference>
<evidence type="ECO:0000256" key="1">
    <source>
        <dbReference type="ARBA" id="ARBA00005417"/>
    </source>
</evidence>
<evidence type="ECO:0000256" key="7">
    <source>
        <dbReference type="ARBA" id="ARBA00066388"/>
    </source>
</evidence>
<keyword evidence="11" id="KW-1185">Reference proteome</keyword>
<proteinExistence type="inferred from homology"/>
<keyword evidence="4 10" id="KW-0067">ATP-binding</keyword>
<sequence>MIQFENVSKQYKNSQNPAVKNLSVGILPGEFITILGGSGSGKTTVLKMINRIIEPSGGTIFFKGQDIMTLEPDKLRREIGYVIQQSGLFPHMTVEDNIALLPDCLKQDRKKTRERVRELLRLVRLEPGQYKDRYPRQLSGGQQQRVSIARALVADPDVMLMDEPFGAIDALIRIELQEELKDIHKQFGKTILFVTHDVHEAMRLGTRVMVMKEGVLQQFDTPANVLLNKENQYVADIVGNRGEIQRLLMLNARDLAKPYAPGDQGPQIEIDAEMEQAFDLFMSDKNVDKIILVENAKPVLTLSRDDILIKR</sequence>
<comment type="caution">
    <text evidence="10">The sequence shown here is derived from an EMBL/GenBank/DDBJ whole genome shotgun (WGS) entry which is preliminary data.</text>
</comment>
<dbReference type="Gene3D" id="3.40.50.300">
    <property type="entry name" value="P-loop containing nucleotide triphosphate hydrolases"/>
    <property type="match status" value="1"/>
</dbReference>
<comment type="catalytic activity">
    <reaction evidence="5">
        <text>a quaternary ammonium(out) + ATP + H2O = a quaternary ammonium(in) + ADP + phosphate + H(+)</text>
        <dbReference type="Rhea" id="RHEA:11036"/>
        <dbReference type="ChEBI" id="CHEBI:15377"/>
        <dbReference type="ChEBI" id="CHEBI:15378"/>
        <dbReference type="ChEBI" id="CHEBI:30616"/>
        <dbReference type="ChEBI" id="CHEBI:35267"/>
        <dbReference type="ChEBI" id="CHEBI:43474"/>
        <dbReference type="ChEBI" id="CHEBI:456216"/>
        <dbReference type="EC" id="7.6.2.9"/>
    </reaction>
</comment>
<accession>A0A4U0F9S4</accession>
<dbReference type="SMART" id="SM00382">
    <property type="entry name" value="AAA"/>
    <property type="match status" value="1"/>
</dbReference>
<protein>
    <recommendedName>
        <fullName evidence="8">Carnitine transport ATP-binding protein OpuCA</fullName>
        <ecNumber evidence="7">7.6.2.9</ecNumber>
    </recommendedName>
</protein>
<evidence type="ECO:0000256" key="2">
    <source>
        <dbReference type="ARBA" id="ARBA00022448"/>
    </source>
</evidence>
<dbReference type="EC" id="7.6.2.9" evidence="7"/>
<keyword evidence="2" id="KW-0813">Transport</keyword>
<evidence type="ECO:0000256" key="8">
    <source>
        <dbReference type="ARBA" id="ARBA00070305"/>
    </source>
</evidence>
<evidence type="ECO:0000256" key="4">
    <source>
        <dbReference type="ARBA" id="ARBA00022840"/>
    </source>
</evidence>
<dbReference type="EMBL" id="SUPK01000008">
    <property type="protein sequence ID" value="TJY40854.1"/>
    <property type="molecule type" value="Genomic_DNA"/>
</dbReference>
<dbReference type="InterPro" id="IPR003439">
    <property type="entry name" value="ABC_transporter-like_ATP-bd"/>
</dbReference>
<dbReference type="PANTHER" id="PTHR43117">
    <property type="entry name" value="OSMOPROTECTANT IMPORT ATP-BINDING PROTEIN OSMV"/>
    <property type="match status" value="1"/>
</dbReference>
<comment type="similarity">
    <text evidence="1">Belongs to the ABC transporter superfamily.</text>
</comment>
<dbReference type="GO" id="GO:0015418">
    <property type="term" value="F:ABC-type quaternary ammonium compound transporting activity"/>
    <property type="evidence" value="ECO:0007669"/>
    <property type="project" value="UniProtKB-EC"/>
</dbReference>
<name>A0A4U0F9S4_9BACL</name>
<dbReference type="InterPro" id="IPR003593">
    <property type="entry name" value="AAA+_ATPase"/>
</dbReference>
<evidence type="ECO:0000259" key="9">
    <source>
        <dbReference type="PROSITE" id="PS50893"/>
    </source>
</evidence>
<gene>
    <name evidence="10" type="ORF">E5161_16125</name>
</gene>
<dbReference type="Proteomes" id="UP000309673">
    <property type="component" value="Unassembled WGS sequence"/>
</dbReference>
<dbReference type="PROSITE" id="PS50893">
    <property type="entry name" value="ABC_TRANSPORTER_2"/>
    <property type="match status" value="1"/>
</dbReference>
<evidence type="ECO:0000256" key="3">
    <source>
        <dbReference type="ARBA" id="ARBA00022741"/>
    </source>
</evidence>
<evidence type="ECO:0000313" key="11">
    <source>
        <dbReference type="Proteomes" id="UP000309673"/>
    </source>
</evidence>
<dbReference type="PANTHER" id="PTHR43117:SF4">
    <property type="entry name" value="OSMOPROTECTANT IMPORT ATP-BINDING PROTEIN OSMV"/>
    <property type="match status" value="1"/>
</dbReference>
<dbReference type="FunFam" id="3.40.50.300:FF:000425">
    <property type="entry name" value="Probable ABC transporter, ATP-binding subunit"/>
    <property type="match status" value="1"/>
</dbReference>
<dbReference type="Pfam" id="PF00005">
    <property type="entry name" value="ABC_tran"/>
    <property type="match status" value="1"/>
</dbReference>
<keyword evidence="3" id="KW-0547">Nucleotide-binding</keyword>
<dbReference type="SUPFAM" id="SSF52540">
    <property type="entry name" value="P-loop containing nucleoside triphosphate hydrolases"/>
    <property type="match status" value="1"/>
</dbReference>
<evidence type="ECO:0000256" key="5">
    <source>
        <dbReference type="ARBA" id="ARBA00052482"/>
    </source>
</evidence>
<feature type="domain" description="ABC transporter" evidence="9">
    <location>
        <begin position="2"/>
        <end position="238"/>
    </location>
</feature>
<dbReference type="GO" id="GO:0016887">
    <property type="term" value="F:ATP hydrolysis activity"/>
    <property type="evidence" value="ECO:0007669"/>
    <property type="project" value="InterPro"/>
</dbReference>
<dbReference type="InterPro" id="IPR017871">
    <property type="entry name" value="ABC_transporter-like_CS"/>
</dbReference>
<comment type="subunit">
    <text evidence="6">The complex is composed of two ATP-binding proteins (OpuCA), two transmembrane proteins (OpuCB and OpuCD) and a solute-binding protein (OpuCC).</text>
</comment>